<protein>
    <recommendedName>
        <fullName evidence="8">Major facilitator superfamily (MFS) profile domain-containing protein</fullName>
    </recommendedName>
</protein>
<gene>
    <name evidence="9" type="ORF">BN1723_016934</name>
</gene>
<dbReference type="SUPFAM" id="SSF103473">
    <property type="entry name" value="MFS general substrate transporter"/>
    <property type="match status" value="1"/>
</dbReference>
<dbReference type="Gene3D" id="1.20.1250.20">
    <property type="entry name" value="MFS general substrate transporter like domains"/>
    <property type="match status" value="1"/>
</dbReference>
<dbReference type="AlphaFoldDB" id="A0A0G4NQB0"/>
<comment type="subcellular location">
    <subcellularLocation>
        <location evidence="1">Membrane</location>
        <topology evidence="1">Multi-pass membrane protein</topology>
    </subcellularLocation>
</comment>
<name>A0A0G4NQB0_VERLO</name>
<dbReference type="InterPro" id="IPR050814">
    <property type="entry name" value="Myo-inositol_Transporter"/>
</dbReference>
<accession>A0A0G4NQB0</accession>
<comment type="similarity">
    <text evidence="2">Belongs to the major facilitator superfamily. Sugar transporter (TC 2.A.1.1) family.</text>
</comment>
<dbReference type="InterPro" id="IPR005828">
    <property type="entry name" value="MFS_sugar_transport-like"/>
</dbReference>
<evidence type="ECO:0000256" key="2">
    <source>
        <dbReference type="ARBA" id="ARBA00010992"/>
    </source>
</evidence>
<feature type="transmembrane region" description="Helical" evidence="7">
    <location>
        <begin position="20"/>
        <end position="39"/>
    </location>
</feature>
<dbReference type="PANTHER" id="PTHR48020">
    <property type="entry name" value="PROTON MYO-INOSITOL COTRANSPORTER"/>
    <property type="match status" value="1"/>
</dbReference>
<evidence type="ECO:0000313" key="10">
    <source>
        <dbReference type="Proteomes" id="UP000045706"/>
    </source>
</evidence>
<keyword evidence="4 7" id="KW-0812">Transmembrane</keyword>
<evidence type="ECO:0000256" key="6">
    <source>
        <dbReference type="ARBA" id="ARBA00023136"/>
    </source>
</evidence>
<evidence type="ECO:0000256" key="3">
    <source>
        <dbReference type="ARBA" id="ARBA00022448"/>
    </source>
</evidence>
<evidence type="ECO:0000256" key="7">
    <source>
        <dbReference type="SAM" id="Phobius"/>
    </source>
</evidence>
<organism evidence="9 10">
    <name type="scientific">Verticillium longisporum</name>
    <name type="common">Verticillium dahliae var. longisporum</name>
    <dbReference type="NCBI Taxonomy" id="100787"/>
    <lineage>
        <taxon>Eukaryota</taxon>
        <taxon>Fungi</taxon>
        <taxon>Dikarya</taxon>
        <taxon>Ascomycota</taxon>
        <taxon>Pezizomycotina</taxon>
        <taxon>Sordariomycetes</taxon>
        <taxon>Hypocreomycetidae</taxon>
        <taxon>Glomerellales</taxon>
        <taxon>Plectosphaerellaceae</taxon>
        <taxon>Verticillium</taxon>
    </lineage>
</organism>
<evidence type="ECO:0000256" key="5">
    <source>
        <dbReference type="ARBA" id="ARBA00022989"/>
    </source>
</evidence>
<dbReference type="PROSITE" id="PS50850">
    <property type="entry name" value="MFS"/>
    <property type="match status" value="1"/>
</dbReference>
<dbReference type="InterPro" id="IPR005829">
    <property type="entry name" value="Sugar_transporter_CS"/>
</dbReference>
<feature type="transmembrane region" description="Helical" evidence="7">
    <location>
        <begin position="46"/>
        <end position="68"/>
    </location>
</feature>
<dbReference type="InterPro" id="IPR020846">
    <property type="entry name" value="MFS_dom"/>
</dbReference>
<feature type="domain" description="Major facilitator superfamily (MFS) profile" evidence="8">
    <location>
        <begin position="1"/>
        <end position="124"/>
    </location>
</feature>
<reference evidence="10" key="1">
    <citation type="submission" date="2015-05" db="EMBL/GenBank/DDBJ databases">
        <authorList>
            <person name="Fogelqvist Johan"/>
        </authorList>
    </citation>
    <scope>NUCLEOTIDE SEQUENCE [LARGE SCALE GENOMIC DNA]</scope>
</reference>
<dbReference type="Proteomes" id="UP000045706">
    <property type="component" value="Unassembled WGS sequence"/>
</dbReference>
<dbReference type="InterPro" id="IPR036259">
    <property type="entry name" value="MFS_trans_sf"/>
</dbReference>
<evidence type="ECO:0000256" key="4">
    <source>
        <dbReference type="ARBA" id="ARBA00022692"/>
    </source>
</evidence>
<dbReference type="GO" id="GO:0016020">
    <property type="term" value="C:membrane"/>
    <property type="evidence" value="ECO:0007669"/>
    <property type="project" value="UniProtKB-SubCell"/>
</dbReference>
<keyword evidence="3" id="KW-0813">Transport</keyword>
<dbReference type="PANTHER" id="PTHR48020:SF12">
    <property type="entry name" value="PROTON MYO-INOSITOL COTRANSPORTER"/>
    <property type="match status" value="1"/>
</dbReference>
<evidence type="ECO:0000313" key="9">
    <source>
        <dbReference type="EMBL" id="CRK48683.1"/>
    </source>
</evidence>
<keyword evidence="6 7" id="KW-0472">Membrane</keyword>
<evidence type="ECO:0000259" key="8">
    <source>
        <dbReference type="PROSITE" id="PS50850"/>
    </source>
</evidence>
<dbReference type="EMBL" id="CVQI01037817">
    <property type="protein sequence ID" value="CRK48683.1"/>
    <property type="molecule type" value="Genomic_DNA"/>
</dbReference>
<dbReference type="GO" id="GO:0005366">
    <property type="term" value="F:myo-inositol:proton symporter activity"/>
    <property type="evidence" value="ECO:0007669"/>
    <property type="project" value="TreeGrafter"/>
</dbReference>
<dbReference type="GO" id="GO:1904679">
    <property type="term" value="P:myo-inositol import across plasma membrane"/>
    <property type="evidence" value="ECO:0007669"/>
    <property type="project" value="TreeGrafter"/>
</dbReference>
<dbReference type="PROSITE" id="PS00216">
    <property type="entry name" value="SUGAR_TRANSPORT_1"/>
    <property type="match status" value="1"/>
</dbReference>
<proteinExistence type="inferred from homology"/>
<feature type="non-terminal residue" evidence="9">
    <location>
        <position position="124"/>
    </location>
</feature>
<evidence type="ECO:0000256" key="1">
    <source>
        <dbReference type="ARBA" id="ARBA00004141"/>
    </source>
</evidence>
<dbReference type="Pfam" id="PF00083">
    <property type="entry name" value="Sugar_tr"/>
    <property type="match status" value="1"/>
</dbReference>
<keyword evidence="5 7" id="KW-1133">Transmembrane helix</keyword>
<sequence length="124" mass="13779">MYFSATIFRLVGFHTPTLTALSVAVTNFVFTVAALLLIDKIGRRRIMLYSLPFMIAGLLLAAYGFSFLDLAPSTERLRPRVVRLCGPGTVVSPDHWADQSRRAQGDLVHVGLARVAYEFLHISQ</sequence>